<protein>
    <submittedName>
        <fullName evidence="3">Crotonase/enoyl-CoA hydratase family protein</fullName>
    </submittedName>
</protein>
<dbReference type="SUPFAM" id="SSF52096">
    <property type="entry name" value="ClpP/crotonase"/>
    <property type="match status" value="1"/>
</dbReference>
<dbReference type="Proteomes" id="UP001210380">
    <property type="component" value="Unassembled WGS sequence"/>
</dbReference>
<sequence length="260" mass="27691">MPCSSAADLVLTDRREHVLIVTINRPECRNAVDAATAGQLEQAMDLLDDDDDLFAGVVTGAGGTFSAGADLKAAARGEKAVTPRRGGFGVFRRPPRKPLIAAVEGFAVGGGFELCLSCDLIVAAADARFGLPEVRHNGVAAGGGLFRLPKRLPYHLAVELALTGAFRDAEFFHRWGVVNRVVPAGASLDAAVELAESLQANGPTAVMASKEIIFRSSSWATEEEAWEAQQPIAARALDSEDRREGLAAFAEKREPRWVGR</sequence>
<evidence type="ECO:0000313" key="3">
    <source>
        <dbReference type="EMBL" id="MDA3623997.1"/>
    </source>
</evidence>
<keyword evidence="4" id="KW-1185">Reference proteome</keyword>
<evidence type="ECO:0000256" key="1">
    <source>
        <dbReference type="ARBA" id="ARBA00005254"/>
    </source>
</evidence>
<dbReference type="NCBIfam" id="NF006100">
    <property type="entry name" value="PRK08252.1"/>
    <property type="match status" value="1"/>
</dbReference>
<dbReference type="InterPro" id="IPR014748">
    <property type="entry name" value="Enoyl-CoA_hydra_C"/>
</dbReference>
<dbReference type="InterPro" id="IPR018376">
    <property type="entry name" value="Enoyl-CoA_hyd/isom_CS"/>
</dbReference>
<dbReference type="RefSeq" id="WP_270946566.1">
    <property type="nucleotide sequence ID" value="NZ_JAQGLA010000001.1"/>
</dbReference>
<name>A0ABT4UQM1_9PSEU</name>
<accession>A0ABT4UQM1</accession>
<dbReference type="Gene3D" id="3.90.226.10">
    <property type="entry name" value="2-enoyl-CoA Hydratase, Chain A, domain 1"/>
    <property type="match status" value="1"/>
</dbReference>
<dbReference type="PROSITE" id="PS00166">
    <property type="entry name" value="ENOYL_COA_HYDRATASE"/>
    <property type="match status" value="1"/>
</dbReference>
<dbReference type="CDD" id="cd06558">
    <property type="entry name" value="crotonase-like"/>
    <property type="match status" value="1"/>
</dbReference>
<organism evidence="3 4">
    <name type="scientific">Saccharopolyspora oryzae</name>
    <dbReference type="NCBI Taxonomy" id="2997343"/>
    <lineage>
        <taxon>Bacteria</taxon>
        <taxon>Bacillati</taxon>
        <taxon>Actinomycetota</taxon>
        <taxon>Actinomycetes</taxon>
        <taxon>Pseudonocardiales</taxon>
        <taxon>Pseudonocardiaceae</taxon>
        <taxon>Saccharopolyspora</taxon>
    </lineage>
</organism>
<evidence type="ECO:0000256" key="2">
    <source>
        <dbReference type="RuleBase" id="RU003707"/>
    </source>
</evidence>
<comment type="caution">
    <text evidence="3">The sequence shown here is derived from an EMBL/GenBank/DDBJ whole genome shotgun (WGS) entry which is preliminary data.</text>
</comment>
<evidence type="ECO:0000313" key="4">
    <source>
        <dbReference type="Proteomes" id="UP001210380"/>
    </source>
</evidence>
<dbReference type="Pfam" id="PF00378">
    <property type="entry name" value="ECH_1"/>
    <property type="match status" value="1"/>
</dbReference>
<reference evidence="3 4" key="1">
    <citation type="submission" date="2022-11" db="EMBL/GenBank/DDBJ databases">
        <title>Draft genome sequence of Saccharopolyspora sp. WRP15-2 isolated from rhizosphere soils of wild rice in Thailand.</title>
        <authorList>
            <person name="Duangmal K."/>
            <person name="Kammanee S."/>
            <person name="Muangham S."/>
        </authorList>
    </citation>
    <scope>NUCLEOTIDE SEQUENCE [LARGE SCALE GENOMIC DNA]</scope>
    <source>
        <strain evidence="3 4">WRP15-2</strain>
    </source>
</reference>
<dbReference type="InterPro" id="IPR001753">
    <property type="entry name" value="Enoyl-CoA_hydra/iso"/>
</dbReference>
<dbReference type="Gene3D" id="1.10.12.10">
    <property type="entry name" value="Lyase 2-enoyl-coa Hydratase, Chain A, domain 2"/>
    <property type="match status" value="1"/>
</dbReference>
<gene>
    <name evidence="3" type="ORF">OU415_01035</name>
</gene>
<dbReference type="PANTHER" id="PTHR43802">
    <property type="entry name" value="ENOYL-COA HYDRATASE"/>
    <property type="match status" value="1"/>
</dbReference>
<dbReference type="PANTHER" id="PTHR43802:SF1">
    <property type="entry name" value="IP11341P-RELATED"/>
    <property type="match status" value="1"/>
</dbReference>
<dbReference type="EMBL" id="JAQGLA010000001">
    <property type="protein sequence ID" value="MDA3623997.1"/>
    <property type="molecule type" value="Genomic_DNA"/>
</dbReference>
<dbReference type="InterPro" id="IPR029045">
    <property type="entry name" value="ClpP/crotonase-like_dom_sf"/>
</dbReference>
<proteinExistence type="inferred from homology"/>
<comment type="similarity">
    <text evidence="1 2">Belongs to the enoyl-CoA hydratase/isomerase family.</text>
</comment>